<dbReference type="STRING" id="674.VM_07090"/>
<dbReference type="KEGG" id="vmi:AL543_17130"/>
<dbReference type="GeneID" id="93952144"/>
<comment type="caution">
    <text evidence="2">The sequence shown here is derived from an EMBL/GenBank/DDBJ whole genome shotgun (WGS) entry which is preliminary data.</text>
</comment>
<dbReference type="OrthoDB" id="9799320at2"/>
<feature type="domain" description="Fe-S metabolism associated" evidence="1">
    <location>
        <begin position="8"/>
        <end position="127"/>
    </location>
</feature>
<dbReference type="Proteomes" id="UP000053748">
    <property type="component" value="Unassembled WGS sequence"/>
</dbReference>
<dbReference type="NCBIfam" id="NF006792">
    <property type="entry name" value="PRK09296.1"/>
    <property type="match status" value="1"/>
</dbReference>
<dbReference type="Pfam" id="PF02657">
    <property type="entry name" value="SufE"/>
    <property type="match status" value="1"/>
</dbReference>
<dbReference type="PANTHER" id="PTHR43597:SF3">
    <property type="entry name" value="CYSTEINE DESULFURATION PROTEIN SUFE"/>
    <property type="match status" value="1"/>
</dbReference>
<evidence type="ECO:0000313" key="2">
    <source>
        <dbReference type="EMBL" id="PNM55825.1"/>
    </source>
</evidence>
<evidence type="ECO:0000259" key="1">
    <source>
        <dbReference type="Pfam" id="PF02657"/>
    </source>
</evidence>
<accession>A0A1D8SAX7</accession>
<evidence type="ECO:0000313" key="3">
    <source>
        <dbReference type="Proteomes" id="UP000053748"/>
    </source>
</evidence>
<dbReference type="PANTHER" id="PTHR43597">
    <property type="entry name" value="SULFUR ACCEPTOR PROTEIN CSDE"/>
    <property type="match status" value="1"/>
</dbReference>
<name>A0A1D8SAX7_VIBMI</name>
<organism evidence="2 3">
    <name type="scientific">Vibrio mimicus</name>
    <dbReference type="NCBI Taxonomy" id="674"/>
    <lineage>
        <taxon>Bacteria</taxon>
        <taxon>Pseudomonadati</taxon>
        <taxon>Pseudomonadota</taxon>
        <taxon>Gammaproteobacteria</taxon>
        <taxon>Vibrionales</taxon>
        <taxon>Vibrionaceae</taxon>
        <taxon>Vibrio</taxon>
    </lineage>
</organism>
<reference evidence="2" key="1">
    <citation type="submission" date="2017-12" db="EMBL/GenBank/DDBJ databases">
        <title>FDA dAtabase for Regulatory Grade micrObial Sequences (FDA-ARGOS): Supporting development and validation of Infectious Disease Dx tests.</title>
        <authorList>
            <person name="Hoffmann M."/>
            <person name="Allard M."/>
            <person name="Evans P."/>
            <person name="Brown E."/>
            <person name="Tallon L.J."/>
            <person name="Sadzewicz L."/>
            <person name="Sengamalay N."/>
            <person name="Ott S."/>
            <person name="Godinez A."/>
            <person name="Nagaraj S."/>
            <person name="Vavikolanu K."/>
            <person name="Aluvathingal J."/>
            <person name="Nadendla S."/>
            <person name="Hobson J."/>
            <person name="Sichtig H."/>
        </authorList>
    </citation>
    <scope>NUCLEOTIDE SEQUENCE [LARGE SCALE GENOMIC DNA]</scope>
    <source>
        <strain evidence="2">FDAARGOS_113</strain>
    </source>
</reference>
<sequence>MTPEQLVKNFQRCMDWEQRYLYLIELGRKMPQLPQECRTDELQVRGCQSQVWIEQVRDEQGLFHFRADSDAAIVKGLLALVILVYQGRSASDILTFDMNAWLTQLELQQHLTPTRVQGLAAMISRIQITASQAQN</sequence>
<dbReference type="eggNOG" id="COG2166">
    <property type="taxonomic scope" value="Bacteria"/>
</dbReference>
<gene>
    <name evidence="2" type="ORF">AL544_006935</name>
</gene>
<proteinExistence type="predicted"/>
<dbReference type="RefSeq" id="WP_000187309.1">
    <property type="nucleotide sequence ID" value="NZ_CAWMSS010000001.1"/>
</dbReference>
<protein>
    <submittedName>
        <fullName evidence="2">Cysteine desulfuration protein SufE</fullName>
    </submittedName>
</protein>
<dbReference type="InterPro" id="IPR003808">
    <property type="entry name" value="Fe-S_metab-assoc_dom"/>
</dbReference>
<dbReference type="SUPFAM" id="SSF82649">
    <property type="entry name" value="SufE/NifU"/>
    <property type="match status" value="1"/>
</dbReference>
<keyword evidence="3" id="KW-1185">Reference proteome</keyword>
<dbReference type="EMBL" id="LOSJ02000002">
    <property type="protein sequence ID" value="PNM55825.1"/>
    <property type="molecule type" value="Genomic_DNA"/>
</dbReference>
<dbReference type="AlphaFoldDB" id="A0A1D8SAX7"/>
<dbReference type="Gene3D" id="3.90.1010.10">
    <property type="match status" value="1"/>
</dbReference>